<organism evidence="1 2">
    <name type="scientific">Xylanimonas cellulosilytica (strain DSM 15894 / JCM 12276 / CECT 5975 / KCTC 9989 / LMG 20990 / NBRC 107835 / XIL07)</name>
    <dbReference type="NCBI Taxonomy" id="446471"/>
    <lineage>
        <taxon>Bacteria</taxon>
        <taxon>Bacillati</taxon>
        <taxon>Actinomycetota</taxon>
        <taxon>Actinomycetes</taxon>
        <taxon>Micrococcales</taxon>
        <taxon>Promicromonosporaceae</taxon>
        <taxon>Xylanimonas</taxon>
    </lineage>
</organism>
<evidence type="ECO:0000313" key="1">
    <source>
        <dbReference type="EMBL" id="ACZ29654.1"/>
    </source>
</evidence>
<dbReference type="OrthoDB" id="3689408at2"/>
<reference evidence="1 2" key="2">
    <citation type="journal article" date="2010" name="Stand. Genomic Sci.">
        <title>Complete genome sequence of Xylanimonas cellulosilytica type strain (XIL07).</title>
        <authorList>
            <person name="Foster B."/>
            <person name="Pukall R."/>
            <person name="Abt B."/>
            <person name="Nolan M."/>
            <person name="Glavina Del Rio T."/>
            <person name="Chen F."/>
            <person name="Lucas S."/>
            <person name="Tice H."/>
            <person name="Pitluck S."/>
            <person name="Cheng J.-F."/>
            <person name="Chertkov O."/>
            <person name="Brettin T."/>
            <person name="Han C."/>
            <person name="Detter J.C."/>
            <person name="Bruce D."/>
            <person name="Goodwin L."/>
            <person name="Ivanova N."/>
            <person name="Mavromatis K."/>
            <person name="Pati A."/>
            <person name="Mikhailova N."/>
            <person name="Chen A."/>
            <person name="Palaniappan K."/>
            <person name="Land M."/>
            <person name="Hauser L."/>
            <person name="Chang Y.-J."/>
            <person name="Jeffries C.D."/>
            <person name="Chain P."/>
            <person name="Rohde M."/>
            <person name="Goeker M."/>
            <person name="Bristow J."/>
            <person name="Eisen J.A."/>
            <person name="Markowitz V."/>
            <person name="Hugenholtz P."/>
            <person name="Kyrpides N.C."/>
            <person name="Klenk H.-P."/>
            <person name="Lapidus A."/>
        </authorList>
    </citation>
    <scope>NUCLEOTIDE SEQUENCE [LARGE SCALE GENOMIC DNA]</scope>
    <source>
        <strain evidence="2">DSM 15894 / CECT 5975 / LMG 20990 / XIL07</strain>
    </source>
</reference>
<accession>D1BWS2</accession>
<evidence type="ECO:0000313" key="2">
    <source>
        <dbReference type="Proteomes" id="UP000002255"/>
    </source>
</evidence>
<proteinExistence type="predicted"/>
<dbReference type="eggNOG" id="ENOG5032XDT">
    <property type="taxonomic scope" value="Bacteria"/>
</dbReference>
<dbReference type="STRING" id="446471.Xcel_0615"/>
<reference evidence="2" key="1">
    <citation type="submission" date="2009-11" db="EMBL/GenBank/DDBJ databases">
        <title>The complete chromosome of Xylanimonas cellulosilytica DSM 15894.</title>
        <authorList>
            <consortium name="US DOE Joint Genome Institute (JGI-PGF)"/>
            <person name="Lucas S."/>
            <person name="Copeland A."/>
            <person name="Lapidus A."/>
            <person name="Glavina del Rio T."/>
            <person name="Dalin E."/>
            <person name="Tice H."/>
            <person name="Bruce D."/>
            <person name="Goodwin L."/>
            <person name="Pitluck S."/>
            <person name="Kyrpides N."/>
            <person name="Mavromatis K."/>
            <person name="Ivanova N."/>
            <person name="Mikhailova N."/>
            <person name="Foster B."/>
            <person name="Clum A."/>
            <person name="Brettin T."/>
            <person name="Detter J.C."/>
            <person name="Han C."/>
            <person name="Larimer F."/>
            <person name="Land M."/>
            <person name="Hauser L."/>
            <person name="Markowitz V."/>
            <person name="Cheng J.F."/>
            <person name="Hugenholtz P."/>
            <person name="Woyke T."/>
            <person name="Wu D."/>
            <person name="Gehrich-Schroeter G."/>
            <person name="Schneider S."/>
            <person name="Pukall S.R."/>
            <person name="Klenk H.P."/>
            <person name="Eisen J.A."/>
        </authorList>
    </citation>
    <scope>NUCLEOTIDE SEQUENCE [LARGE SCALE GENOMIC DNA]</scope>
    <source>
        <strain evidence="2">DSM 15894 / CECT 5975 / LMG 20990 / XIL07</strain>
    </source>
</reference>
<name>D1BWS2_XYLCX</name>
<dbReference type="EMBL" id="CP001821">
    <property type="protein sequence ID" value="ACZ29654.1"/>
    <property type="molecule type" value="Genomic_DNA"/>
</dbReference>
<dbReference type="KEGG" id="xce:Xcel_0615"/>
<keyword evidence="2" id="KW-1185">Reference proteome</keyword>
<protein>
    <recommendedName>
        <fullName evidence="3">Carboxypeptidase regulatory-like domain-containing protein</fullName>
    </recommendedName>
</protein>
<dbReference type="RefSeq" id="WP_012877398.1">
    <property type="nucleotide sequence ID" value="NC_013530.1"/>
</dbReference>
<evidence type="ECO:0008006" key="3">
    <source>
        <dbReference type="Google" id="ProtNLM"/>
    </source>
</evidence>
<sequence>MDSLTFPPDVPIDDIDLAVLASLARAVAATDPVPDGLVERSRFAMSLAALEQEVAEVMSMASVETLAGAVRSASAPHEARTITFTHDSVTVMIALSPSDEGGVRVDGWLAPAAPLTVVLRQPGGEVSTAADDDGRFSFAAVDRGPASLLVRPDPDGTAVTTPVIEL</sequence>
<gene>
    <name evidence="1" type="ordered locus">Xcel_0615</name>
</gene>
<dbReference type="AlphaFoldDB" id="D1BWS2"/>
<dbReference type="Proteomes" id="UP000002255">
    <property type="component" value="Chromosome"/>
</dbReference>
<dbReference type="HOGENOM" id="CLU_113280_0_0_11"/>